<dbReference type="Pfam" id="PF01786">
    <property type="entry name" value="AOX"/>
    <property type="match status" value="1"/>
</dbReference>
<evidence type="ECO:0000256" key="12">
    <source>
        <dbReference type="ARBA" id="ARBA00022989"/>
    </source>
</evidence>
<keyword evidence="6 18" id="KW-0679">Respiratory chain</keyword>
<comment type="similarity">
    <text evidence="3 18">Belongs to the alternative oxidase family.</text>
</comment>
<reference evidence="20 21" key="1">
    <citation type="submission" date="2017-08" db="EMBL/GenBank/DDBJ databases">
        <title>Acidophilic green algal genome provides insights into adaptation to an acidic environment.</title>
        <authorList>
            <person name="Hirooka S."/>
            <person name="Hirose Y."/>
            <person name="Kanesaki Y."/>
            <person name="Higuchi S."/>
            <person name="Fujiwara T."/>
            <person name="Onuma R."/>
            <person name="Era A."/>
            <person name="Ohbayashi R."/>
            <person name="Uzuka A."/>
            <person name="Nozaki H."/>
            <person name="Yoshikawa H."/>
            <person name="Miyagishima S.Y."/>
        </authorList>
    </citation>
    <scope>NUCLEOTIDE SEQUENCE [LARGE SCALE GENOMIC DNA]</scope>
    <source>
        <strain evidence="20 21">NIES-2499</strain>
    </source>
</reference>
<keyword evidence="8 18" id="KW-0479">Metal-binding</keyword>
<evidence type="ECO:0000256" key="2">
    <source>
        <dbReference type="ARBA" id="ARBA00004273"/>
    </source>
</evidence>
<dbReference type="GO" id="GO:0102721">
    <property type="term" value="F:ubiquinol:oxygen oxidoreductase activity"/>
    <property type="evidence" value="ECO:0007669"/>
    <property type="project" value="UniProtKB-EC"/>
</dbReference>
<organism evidence="20 21">
    <name type="scientific">Chlamydomonas eustigma</name>
    <dbReference type="NCBI Taxonomy" id="1157962"/>
    <lineage>
        <taxon>Eukaryota</taxon>
        <taxon>Viridiplantae</taxon>
        <taxon>Chlorophyta</taxon>
        <taxon>core chlorophytes</taxon>
        <taxon>Chlorophyceae</taxon>
        <taxon>CS clade</taxon>
        <taxon>Chlamydomonadales</taxon>
        <taxon>Chlamydomonadaceae</taxon>
        <taxon>Chlamydomonas</taxon>
    </lineage>
</organism>
<dbReference type="InterPro" id="IPR002680">
    <property type="entry name" value="AOX"/>
</dbReference>
<dbReference type="GO" id="GO:0046872">
    <property type="term" value="F:metal ion binding"/>
    <property type="evidence" value="ECO:0007669"/>
    <property type="project" value="UniProtKB-UniRule"/>
</dbReference>
<dbReference type="EC" id="1.10.3.11" evidence="18"/>
<dbReference type="Proteomes" id="UP000232323">
    <property type="component" value="Unassembled WGS sequence"/>
</dbReference>
<dbReference type="InterPro" id="IPR038659">
    <property type="entry name" value="AOX_sf"/>
</dbReference>
<evidence type="ECO:0000256" key="1">
    <source>
        <dbReference type="ARBA" id="ARBA00001192"/>
    </source>
</evidence>
<evidence type="ECO:0000313" key="20">
    <source>
        <dbReference type="EMBL" id="GAX79522.1"/>
    </source>
</evidence>
<dbReference type="GO" id="GO:0010230">
    <property type="term" value="P:alternative respiration"/>
    <property type="evidence" value="ECO:0007669"/>
    <property type="project" value="TreeGrafter"/>
</dbReference>
<evidence type="ECO:0000256" key="15">
    <source>
        <dbReference type="ARBA" id="ARBA00023128"/>
    </source>
</evidence>
<evidence type="ECO:0000256" key="19">
    <source>
        <dbReference type="SAM" id="Phobius"/>
    </source>
</evidence>
<keyword evidence="14 18" id="KW-0408">Iron</keyword>
<evidence type="ECO:0000256" key="16">
    <source>
        <dbReference type="ARBA" id="ARBA00023136"/>
    </source>
</evidence>
<evidence type="ECO:0000256" key="5">
    <source>
        <dbReference type="ARBA" id="ARBA00022448"/>
    </source>
</evidence>
<keyword evidence="5" id="KW-0813">Transport</keyword>
<dbReference type="STRING" id="1157962.A0A250X9G6"/>
<evidence type="ECO:0000256" key="9">
    <source>
        <dbReference type="ARBA" id="ARBA00022792"/>
    </source>
</evidence>
<feature type="transmembrane region" description="Helical" evidence="19">
    <location>
        <begin position="219"/>
        <end position="242"/>
    </location>
</feature>
<accession>A0A250X9G6</accession>
<dbReference type="GO" id="GO:0098803">
    <property type="term" value="C:respiratory chain complex"/>
    <property type="evidence" value="ECO:0007669"/>
    <property type="project" value="UniProtKB-UniRule"/>
</dbReference>
<sequence>MAHINLLRTIGFSVVRADAPQICSYLSTVANPFSASGSLSVLRSMSPPSGSYELAHGFAIRGYSAEKPPVSTAAPDLPGGIQMHQGLRKGFALTNAAKEWSFDLSYSPEYAESIKPQHKPPKAIHERIAYYAIQTVRWCFDKATGYSHHKPQTEEQWLRRVIFLETVAGVPGMCAGMLRHLMSLRTMNKDHGWIHTLLEEAENERMHLLTFLEIRKPGLLFRGMVILAQGIFFNLYFIAYIISPKLCHSLVGYLEEEAVRTYTHMLNDIEKGYVWKDRLAPAIGINYWKLAPEATMRDLILAVRADEACHSKVNHVFSELKPHEDNPFVAGDDTVTKH</sequence>
<comment type="cofactor">
    <cofactor evidence="18">
        <name>Fe cation</name>
        <dbReference type="ChEBI" id="CHEBI:24875"/>
    </cofactor>
    <text evidence="18">Binds 2 iron ions per subunit.</text>
</comment>
<evidence type="ECO:0000256" key="18">
    <source>
        <dbReference type="RuleBase" id="RU003779"/>
    </source>
</evidence>
<keyword evidence="13 18" id="KW-0560">Oxidoreductase</keyword>
<evidence type="ECO:0000256" key="7">
    <source>
        <dbReference type="ARBA" id="ARBA00022692"/>
    </source>
</evidence>
<dbReference type="EMBL" id="BEGY01000043">
    <property type="protein sequence ID" value="GAX79522.1"/>
    <property type="molecule type" value="Genomic_DNA"/>
</dbReference>
<keyword evidence="15" id="KW-0496">Mitochondrion</keyword>
<keyword evidence="12 19" id="KW-1133">Transmembrane helix</keyword>
<comment type="function">
    <text evidence="17">Catalyzes cyanide-resistant oxygen consumption. May increase respiration when the cytochrome respiratory pathway is restricted, or in response to low temperatures.</text>
</comment>
<evidence type="ECO:0000256" key="8">
    <source>
        <dbReference type="ARBA" id="ARBA00022723"/>
    </source>
</evidence>
<keyword evidence="10" id="KW-0809">Transit peptide</keyword>
<dbReference type="OrthoDB" id="16906at2759"/>
<comment type="subunit">
    <text evidence="4">Homodimer; disulfide-linked.</text>
</comment>
<evidence type="ECO:0000256" key="10">
    <source>
        <dbReference type="ARBA" id="ARBA00022946"/>
    </source>
</evidence>
<keyword evidence="11 18" id="KW-0249">Electron transport</keyword>
<dbReference type="PANTHER" id="PTHR31803">
    <property type="entry name" value="ALTERNATIVE OXIDASE"/>
    <property type="match status" value="1"/>
</dbReference>
<name>A0A250X9G6_9CHLO</name>
<evidence type="ECO:0000256" key="6">
    <source>
        <dbReference type="ARBA" id="ARBA00022660"/>
    </source>
</evidence>
<comment type="caution">
    <text evidence="20">The sequence shown here is derived from an EMBL/GenBank/DDBJ whole genome shotgun (WGS) entry which is preliminary data.</text>
</comment>
<dbReference type="CDD" id="cd01053">
    <property type="entry name" value="AOX"/>
    <property type="match status" value="1"/>
</dbReference>
<comment type="subcellular location">
    <subcellularLocation>
        <location evidence="2">Mitochondrion inner membrane</location>
    </subcellularLocation>
</comment>
<dbReference type="AlphaFoldDB" id="A0A250X9G6"/>
<evidence type="ECO:0000256" key="13">
    <source>
        <dbReference type="ARBA" id="ARBA00023002"/>
    </source>
</evidence>
<proteinExistence type="inferred from homology"/>
<evidence type="ECO:0000256" key="4">
    <source>
        <dbReference type="ARBA" id="ARBA00011748"/>
    </source>
</evidence>
<evidence type="ECO:0000256" key="11">
    <source>
        <dbReference type="ARBA" id="ARBA00022982"/>
    </source>
</evidence>
<comment type="catalytic activity">
    <reaction evidence="1 18">
        <text>2 a ubiquinol + O2 = 2 a ubiquinone + 2 H2O</text>
        <dbReference type="Rhea" id="RHEA:30255"/>
        <dbReference type="Rhea" id="RHEA-COMP:9565"/>
        <dbReference type="Rhea" id="RHEA-COMP:9566"/>
        <dbReference type="ChEBI" id="CHEBI:15377"/>
        <dbReference type="ChEBI" id="CHEBI:15379"/>
        <dbReference type="ChEBI" id="CHEBI:16389"/>
        <dbReference type="ChEBI" id="CHEBI:17976"/>
        <dbReference type="EC" id="1.10.3.11"/>
    </reaction>
</comment>
<dbReference type="FunFam" id="1.20.1260.140:FF:000002">
    <property type="entry name" value="Alternative oxidase"/>
    <property type="match status" value="1"/>
</dbReference>
<dbReference type="GO" id="GO:0009916">
    <property type="term" value="F:alternative oxidase activity"/>
    <property type="evidence" value="ECO:0007669"/>
    <property type="project" value="UniProtKB-UniRule"/>
</dbReference>
<evidence type="ECO:0000313" key="21">
    <source>
        <dbReference type="Proteomes" id="UP000232323"/>
    </source>
</evidence>
<dbReference type="Gene3D" id="1.20.1260.140">
    <property type="entry name" value="Alternative oxidase"/>
    <property type="match status" value="1"/>
</dbReference>
<evidence type="ECO:0000256" key="3">
    <source>
        <dbReference type="ARBA" id="ARBA00008388"/>
    </source>
</evidence>
<keyword evidence="9" id="KW-0999">Mitochondrion inner membrane</keyword>
<keyword evidence="7 18" id="KW-0812">Transmembrane</keyword>
<protein>
    <recommendedName>
        <fullName evidence="18">Ubiquinol oxidase</fullName>
        <ecNumber evidence="18">1.10.3.11</ecNumber>
    </recommendedName>
</protein>
<gene>
    <name evidence="20" type="ORF">CEUSTIGMA_g6963.t1</name>
</gene>
<evidence type="ECO:0000256" key="14">
    <source>
        <dbReference type="ARBA" id="ARBA00023004"/>
    </source>
</evidence>
<evidence type="ECO:0000256" key="17">
    <source>
        <dbReference type="ARBA" id="ARBA00025285"/>
    </source>
</evidence>
<dbReference type="GO" id="GO:0106292">
    <property type="term" value="F:superoxide-generating NADPH oxidase activity"/>
    <property type="evidence" value="ECO:0007669"/>
    <property type="project" value="UniProtKB-ARBA"/>
</dbReference>
<dbReference type="PANTHER" id="PTHR31803:SF3">
    <property type="entry name" value="ALTERNATIVE OXIDASE"/>
    <property type="match status" value="1"/>
</dbReference>
<keyword evidence="16 18" id="KW-0472">Membrane</keyword>
<dbReference type="GO" id="GO:0005743">
    <property type="term" value="C:mitochondrial inner membrane"/>
    <property type="evidence" value="ECO:0007669"/>
    <property type="project" value="UniProtKB-SubCell"/>
</dbReference>
<keyword evidence="21" id="KW-1185">Reference proteome</keyword>